<dbReference type="InterPro" id="IPR051533">
    <property type="entry name" value="WaaL-like"/>
</dbReference>
<dbReference type="OrthoDB" id="9795248at2"/>
<accession>A0A177NBL0</accession>
<keyword evidence="3 5" id="KW-1133">Transmembrane helix</keyword>
<dbReference type="InterPro" id="IPR007016">
    <property type="entry name" value="O-antigen_ligase-rel_domated"/>
</dbReference>
<evidence type="ECO:0000256" key="1">
    <source>
        <dbReference type="ARBA" id="ARBA00004141"/>
    </source>
</evidence>
<feature type="transmembrane region" description="Helical" evidence="5">
    <location>
        <begin position="378"/>
        <end position="398"/>
    </location>
</feature>
<evidence type="ECO:0000256" key="3">
    <source>
        <dbReference type="ARBA" id="ARBA00022989"/>
    </source>
</evidence>
<dbReference type="PANTHER" id="PTHR37422:SF13">
    <property type="entry name" value="LIPOPOLYSACCHARIDE BIOSYNTHESIS PROTEIN PA4999-RELATED"/>
    <property type="match status" value="1"/>
</dbReference>
<evidence type="ECO:0000313" key="7">
    <source>
        <dbReference type="EMBL" id="OAI15446.1"/>
    </source>
</evidence>
<evidence type="ECO:0000256" key="4">
    <source>
        <dbReference type="ARBA" id="ARBA00023136"/>
    </source>
</evidence>
<keyword evidence="2 5" id="KW-0812">Transmembrane</keyword>
<feature type="transmembrane region" description="Helical" evidence="5">
    <location>
        <begin position="180"/>
        <end position="197"/>
    </location>
</feature>
<organism evidence="7 8">
    <name type="scientific">Methylomonas lenta</name>
    <dbReference type="NCBI Taxonomy" id="980561"/>
    <lineage>
        <taxon>Bacteria</taxon>
        <taxon>Pseudomonadati</taxon>
        <taxon>Pseudomonadota</taxon>
        <taxon>Gammaproteobacteria</taxon>
        <taxon>Methylococcales</taxon>
        <taxon>Methylococcaceae</taxon>
        <taxon>Methylomonas</taxon>
    </lineage>
</organism>
<dbReference type="EMBL" id="LUUI01000102">
    <property type="protein sequence ID" value="OAI15446.1"/>
    <property type="molecule type" value="Genomic_DNA"/>
</dbReference>
<proteinExistence type="predicted"/>
<gene>
    <name evidence="7" type="ORF">A1359_00720</name>
</gene>
<feature type="transmembrane region" description="Helical" evidence="5">
    <location>
        <begin position="225"/>
        <end position="244"/>
    </location>
</feature>
<keyword evidence="8" id="KW-1185">Reference proteome</keyword>
<evidence type="ECO:0000259" key="6">
    <source>
        <dbReference type="Pfam" id="PF04932"/>
    </source>
</evidence>
<dbReference type="STRING" id="980561.A1359_00720"/>
<keyword evidence="4 5" id="KW-0472">Membrane</keyword>
<protein>
    <recommendedName>
        <fullName evidence="6">O-antigen ligase-related domain-containing protein</fullName>
    </recommendedName>
</protein>
<feature type="transmembrane region" description="Helical" evidence="5">
    <location>
        <begin position="154"/>
        <end position="173"/>
    </location>
</feature>
<feature type="transmembrane region" description="Helical" evidence="5">
    <location>
        <begin position="352"/>
        <end position="372"/>
    </location>
</feature>
<feature type="domain" description="O-antigen ligase-related" evidence="6">
    <location>
        <begin position="187"/>
        <end position="333"/>
    </location>
</feature>
<dbReference type="Proteomes" id="UP000078476">
    <property type="component" value="Unassembled WGS sequence"/>
</dbReference>
<dbReference type="PANTHER" id="PTHR37422">
    <property type="entry name" value="TEICHURONIC ACID BIOSYNTHESIS PROTEIN TUAE"/>
    <property type="match status" value="1"/>
</dbReference>
<feature type="transmembrane region" description="Helical" evidence="5">
    <location>
        <begin position="317"/>
        <end position="340"/>
    </location>
</feature>
<feature type="transmembrane region" description="Helical" evidence="5">
    <location>
        <begin position="24"/>
        <end position="51"/>
    </location>
</feature>
<dbReference type="GO" id="GO:0016020">
    <property type="term" value="C:membrane"/>
    <property type="evidence" value="ECO:0007669"/>
    <property type="project" value="UniProtKB-SubCell"/>
</dbReference>
<reference evidence="7 8" key="1">
    <citation type="submission" date="2016-03" db="EMBL/GenBank/DDBJ databases">
        <authorList>
            <person name="Ploux O."/>
        </authorList>
    </citation>
    <scope>NUCLEOTIDE SEQUENCE [LARGE SCALE GENOMIC DNA]</scope>
    <source>
        <strain evidence="7 8">R-45370</strain>
    </source>
</reference>
<feature type="transmembrane region" description="Helical" evidence="5">
    <location>
        <begin position="63"/>
        <end position="84"/>
    </location>
</feature>
<comment type="subcellular location">
    <subcellularLocation>
        <location evidence="1">Membrane</location>
        <topology evidence="1">Multi-pass membrane protein</topology>
    </subcellularLocation>
</comment>
<name>A0A177NBL0_9GAMM</name>
<feature type="transmembrane region" description="Helical" evidence="5">
    <location>
        <begin position="203"/>
        <end position="220"/>
    </location>
</feature>
<comment type="caution">
    <text evidence="7">The sequence shown here is derived from an EMBL/GenBank/DDBJ whole genome shotgun (WGS) entry which is preliminary data.</text>
</comment>
<dbReference type="Pfam" id="PF04932">
    <property type="entry name" value="Wzy_C"/>
    <property type="match status" value="1"/>
</dbReference>
<feature type="transmembrane region" description="Helical" evidence="5">
    <location>
        <begin position="122"/>
        <end position="142"/>
    </location>
</feature>
<dbReference type="AlphaFoldDB" id="A0A177NBL0"/>
<sequence>MHILKNTNSLQSRAFSLGEKAVPFFIIAIHFSTAATLVLSIFIALLWLASGQIKYTILIARQAPMILFALLLLAYMLFSISYSLAPYPEAFATLSKYRKLLLLLVLIPFLNTDHQRKRCENFLLAALITSLIIAFAGFFDLLPSDLSELLLKNHITHSLFMAFLGFFCIHQLYGNKSYRLLWASVLILVVVNLFIVADGRTGQLAFLLLSALFFLQVFSFRTALIFGVTTIAAFTLFLLFSPYAERLHEGIDQSISFYHNDPSVGDTSMGLRLTWWNSTLTIIQQSPWLGDGIGGLPYKFHEIFPNLSQMVNPHNEYLLITAQLGLLGLFMFLAFLASILRHATHLAQTQRWLLQGIWLSFVASCFFNSSLLDHTEGHWFITLIALYSAPLITSKACLASSSSPKMNPNI</sequence>
<evidence type="ECO:0000256" key="2">
    <source>
        <dbReference type="ARBA" id="ARBA00022692"/>
    </source>
</evidence>
<evidence type="ECO:0000313" key="8">
    <source>
        <dbReference type="Proteomes" id="UP000078476"/>
    </source>
</evidence>
<evidence type="ECO:0000256" key="5">
    <source>
        <dbReference type="SAM" id="Phobius"/>
    </source>
</evidence>